<evidence type="ECO:0000256" key="1">
    <source>
        <dbReference type="PROSITE-ProRule" id="PRU00169"/>
    </source>
</evidence>
<dbReference type="RefSeq" id="WP_273953530.1">
    <property type="nucleotide sequence ID" value="NZ_JAQSIP010000012.1"/>
</dbReference>
<dbReference type="PROSITE" id="PS50110">
    <property type="entry name" value="RESPONSE_REGULATORY"/>
    <property type="match status" value="1"/>
</dbReference>
<keyword evidence="5" id="KW-1185">Reference proteome</keyword>
<name>A0ABT5N516_9BURK</name>
<dbReference type="Pfam" id="PF00072">
    <property type="entry name" value="Response_reg"/>
    <property type="match status" value="1"/>
</dbReference>
<feature type="domain" description="Response regulatory" evidence="2">
    <location>
        <begin position="4"/>
        <end position="116"/>
    </location>
</feature>
<comment type="caution">
    <text evidence="4">The sequence shown here is derived from an EMBL/GenBank/DDBJ whole genome shotgun (WGS) entry which is preliminary data.</text>
</comment>
<dbReference type="Pfam" id="PF04397">
    <property type="entry name" value="LytTR"/>
    <property type="match status" value="1"/>
</dbReference>
<dbReference type="InterPro" id="IPR007492">
    <property type="entry name" value="LytTR_DNA-bd_dom"/>
</dbReference>
<dbReference type="Gene3D" id="3.40.50.2300">
    <property type="match status" value="1"/>
</dbReference>
<feature type="domain" description="HTH LytTR-type" evidence="3">
    <location>
        <begin position="134"/>
        <end position="226"/>
    </location>
</feature>
<organism evidence="4 5">
    <name type="scientific">Curvibacter cyanobacteriorum</name>
    <dbReference type="NCBI Taxonomy" id="3026422"/>
    <lineage>
        <taxon>Bacteria</taxon>
        <taxon>Pseudomonadati</taxon>
        <taxon>Pseudomonadota</taxon>
        <taxon>Betaproteobacteria</taxon>
        <taxon>Burkholderiales</taxon>
        <taxon>Comamonadaceae</taxon>
        <taxon>Curvibacter</taxon>
    </lineage>
</organism>
<dbReference type="PROSITE" id="PS50930">
    <property type="entry name" value="HTH_LYTTR"/>
    <property type="match status" value="1"/>
</dbReference>
<dbReference type="SMART" id="SM00448">
    <property type="entry name" value="REC"/>
    <property type="match status" value="1"/>
</dbReference>
<dbReference type="InterPro" id="IPR001789">
    <property type="entry name" value="Sig_transdc_resp-reg_receiver"/>
</dbReference>
<proteinExistence type="predicted"/>
<evidence type="ECO:0000313" key="4">
    <source>
        <dbReference type="EMBL" id="MDD0840746.1"/>
    </source>
</evidence>
<dbReference type="PANTHER" id="PTHR37299:SF1">
    <property type="entry name" value="STAGE 0 SPORULATION PROTEIN A HOMOLOG"/>
    <property type="match status" value="1"/>
</dbReference>
<dbReference type="InterPro" id="IPR046947">
    <property type="entry name" value="LytR-like"/>
</dbReference>
<keyword evidence="4" id="KW-0238">DNA-binding</keyword>
<reference evidence="4 5" key="1">
    <citation type="submission" date="2023-02" db="EMBL/GenBank/DDBJ databases">
        <title>Bacterial whole genomic sequence of Curvibacter sp. HBC61.</title>
        <authorList>
            <person name="Le V."/>
            <person name="Ko S.-R."/>
            <person name="Ahn C.-Y."/>
            <person name="Oh H.-M."/>
        </authorList>
    </citation>
    <scope>NUCLEOTIDE SEQUENCE [LARGE SCALE GENOMIC DNA]</scope>
    <source>
        <strain evidence="4 5">HBC61</strain>
    </source>
</reference>
<gene>
    <name evidence="4" type="ORF">PSQ40_19375</name>
</gene>
<dbReference type="GO" id="GO:0003677">
    <property type="term" value="F:DNA binding"/>
    <property type="evidence" value="ECO:0007669"/>
    <property type="project" value="UniProtKB-KW"/>
</dbReference>
<sequence length="242" mass="28052">MNTRVIIADDDESQLDFLAKLTKALRPEWQISAKLLNLDDLALAIDEQAPDLVLLDVQFPTRSGIETIKALGSICDVIFVSGNAFNAVDAFECAALDFILKPINSSRLEIAFKRYETRLANHRTPAYKPQLDYIRIRKNDDLMMIKLQDVLYFQAQHKYTRAVLANEELLLRMSINEVQQNAPDYFIKSHRSYIINSRKIECISRDELNRVQLKLKERHDVLPVSKPHEHVFYREGFFSLEL</sequence>
<accession>A0ABT5N516</accession>
<dbReference type="EMBL" id="JAQSIP010000012">
    <property type="protein sequence ID" value="MDD0840746.1"/>
    <property type="molecule type" value="Genomic_DNA"/>
</dbReference>
<evidence type="ECO:0000259" key="3">
    <source>
        <dbReference type="PROSITE" id="PS50930"/>
    </source>
</evidence>
<dbReference type="InterPro" id="IPR011006">
    <property type="entry name" value="CheY-like_superfamily"/>
</dbReference>
<keyword evidence="1" id="KW-0597">Phosphoprotein</keyword>
<dbReference type="SUPFAM" id="SSF52172">
    <property type="entry name" value="CheY-like"/>
    <property type="match status" value="1"/>
</dbReference>
<feature type="modified residue" description="4-aspartylphosphate" evidence="1">
    <location>
        <position position="56"/>
    </location>
</feature>
<dbReference type="Proteomes" id="UP001528673">
    <property type="component" value="Unassembled WGS sequence"/>
</dbReference>
<dbReference type="PANTHER" id="PTHR37299">
    <property type="entry name" value="TRANSCRIPTIONAL REGULATOR-RELATED"/>
    <property type="match status" value="1"/>
</dbReference>
<dbReference type="Gene3D" id="2.40.50.1020">
    <property type="entry name" value="LytTr DNA-binding domain"/>
    <property type="match status" value="1"/>
</dbReference>
<dbReference type="SMART" id="SM00850">
    <property type="entry name" value="LytTR"/>
    <property type="match status" value="1"/>
</dbReference>
<protein>
    <submittedName>
        <fullName evidence="4">LytTR family DNA-binding domain-containing protein</fullName>
    </submittedName>
</protein>
<evidence type="ECO:0000259" key="2">
    <source>
        <dbReference type="PROSITE" id="PS50110"/>
    </source>
</evidence>
<evidence type="ECO:0000313" key="5">
    <source>
        <dbReference type="Proteomes" id="UP001528673"/>
    </source>
</evidence>